<proteinExistence type="inferred from homology"/>
<evidence type="ECO:0000256" key="2">
    <source>
        <dbReference type="ARBA" id="ARBA00022679"/>
    </source>
</evidence>
<keyword evidence="2 5" id="KW-0808">Transferase</keyword>
<dbReference type="PANTHER" id="PTHR43300:SF11">
    <property type="entry name" value="ACETYLTRANSFERASE RV3034C-RELATED"/>
    <property type="match status" value="1"/>
</dbReference>
<dbReference type="InterPro" id="IPR050179">
    <property type="entry name" value="Trans_hexapeptide_repeat"/>
</dbReference>
<dbReference type="GO" id="GO:0016747">
    <property type="term" value="F:acyltransferase activity, transferring groups other than amino-acyl groups"/>
    <property type="evidence" value="ECO:0007669"/>
    <property type="project" value="UniProtKB-ARBA"/>
</dbReference>
<dbReference type="InterPro" id="IPR001451">
    <property type="entry name" value="Hexapep"/>
</dbReference>
<dbReference type="Proteomes" id="UP000078386">
    <property type="component" value="Unassembled WGS sequence"/>
</dbReference>
<evidence type="ECO:0000256" key="3">
    <source>
        <dbReference type="ARBA" id="ARBA00022737"/>
    </source>
</evidence>
<dbReference type="PATRIC" id="fig|1354264.4.peg.3533"/>
<dbReference type="SUPFAM" id="SSF51161">
    <property type="entry name" value="Trimeric LpxA-like enzymes"/>
    <property type="match status" value="1"/>
</dbReference>
<dbReference type="InterPro" id="IPR011004">
    <property type="entry name" value="Trimer_LpxA-like_sf"/>
</dbReference>
<evidence type="ECO:0000256" key="1">
    <source>
        <dbReference type="ARBA" id="ARBA00007274"/>
    </source>
</evidence>
<keyword evidence="4" id="KW-0012">Acyltransferase</keyword>
<sequence length="303" mass="33643">MNIARHTSVNLLGNNSRVDDSSELIPPVRLYGKVIVDAQSCIGKYTYIGSGTYVTNASIGSYCSIARGAEIGTRAHPLGMLSTHPFQYNLHHFTGQPGYNIARTPLTQIMKKTGTAIIGSDVWIGTKAIIKGGIKIGHGAVIGAGSVVTKDVRPYAIVAGVPAKELRRRFDDETIEKLLESTWWDMDPIDMDGINFSDIDIALAEIKKRKQSYASSFAQDACSEINNIIDSNNGIIWFDINKSYLFKYFFVDKENVEVICSPFGNGVMKIKKIWFNEKINAFGLRVDKMSDKIIKNSVIFRFL</sequence>
<evidence type="ECO:0000313" key="6">
    <source>
        <dbReference type="Proteomes" id="UP000078386"/>
    </source>
</evidence>
<keyword evidence="3" id="KW-0677">Repeat</keyword>
<protein>
    <submittedName>
        <fullName evidence="5">Acetyltransferase</fullName>
    </submittedName>
</protein>
<accession>A0A1B7JNV4</accession>
<evidence type="ECO:0000256" key="4">
    <source>
        <dbReference type="ARBA" id="ARBA00023315"/>
    </source>
</evidence>
<reference evidence="5 6" key="1">
    <citation type="submission" date="2016-04" db="EMBL/GenBank/DDBJ databases">
        <title>ATOL: Assembling a taxonomically balanced genome-scale reconstruction of the evolutionary history of the Enterobacteriaceae.</title>
        <authorList>
            <person name="Plunkett G.III."/>
            <person name="Neeno-Eckwall E.C."/>
            <person name="Glasner J.D."/>
            <person name="Perna N.T."/>
        </authorList>
    </citation>
    <scope>NUCLEOTIDE SEQUENCE [LARGE SCALE GENOMIC DNA]</scope>
    <source>
        <strain evidence="5 6">ATCC 51603</strain>
    </source>
</reference>
<organism evidence="5 6">
    <name type="scientific">Kluyvera georgiana ATCC 51603</name>
    <dbReference type="NCBI Taxonomy" id="1354264"/>
    <lineage>
        <taxon>Bacteria</taxon>
        <taxon>Pseudomonadati</taxon>
        <taxon>Pseudomonadota</taxon>
        <taxon>Gammaproteobacteria</taxon>
        <taxon>Enterobacterales</taxon>
        <taxon>Enterobacteriaceae</taxon>
        <taxon>Kluyvera</taxon>
    </lineage>
</organism>
<dbReference type="CDD" id="cd03349">
    <property type="entry name" value="LbH_XAT"/>
    <property type="match status" value="1"/>
</dbReference>
<gene>
    <name evidence="5" type="ORF">M989_03398</name>
</gene>
<comment type="similarity">
    <text evidence="1">Belongs to the transferase hexapeptide repeat family.</text>
</comment>
<dbReference type="InterPro" id="IPR018357">
    <property type="entry name" value="Hexapep_transf_CS"/>
</dbReference>
<name>A0A1B7JNV4_9ENTR</name>
<dbReference type="EMBL" id="LXEU01000068">
    <property type="protein sequence ID" value="OAT49581.1"/>
    <property type="molecule type" value="Genomic_DNA"/>
</dbReference>
<dbReference type="PROSITE" id="PS00101">
    <property type="entry name" value="HEXAPEP_TRANSFERASES"/>
    <property type="match status" value="1"/>
</dbReference>
<comment type="caution">
    <text evidence="5">The sequence shown here is derived from an EMBL/GenBank/DDBJ whole genome shotgun (WGS) entry which is preliminary data.</text>
</comment>
<keyword evidence="6" id="KW-1185">Reference proteome</keyword>
<evidence type="ECO:0000313" key="5">
    <source>
        <dbReference type="EMBL" id="OAT49581.1"/>
    </source>
</evidence>
<dbReference type="Pfam" id="PF00132">
    <property type="entry name" value="Hexapep"/>
    <property type="match status" value="1"/>
</dbReference>
<dbReference type="PANTHER" id="PTHR43300">
    <property type="entry name" value="ACETYLTRANSFERASE"/>
    <property type="match status" value="1"/>
</dbReference>
<dbReference type="AlphaFoldDB" id="A0A1B7JNV4"/>
<dbReference type="Gene3D" id="2.160.10.10">
    <property type="entry name" value="Hexapeptide repeat proteins"/>
    <property type="match status" value="1"/>
</dbReference>